<dbReference type="Gene3D" id="3.40.1440.10">
    <property type="entry name" value="GIY-YIG endonuclease"/>
    <property type="match status" value="1"/>
</dbReference>
<dbReference type="GeneID" id="63379121"/>
<keyword evidence="7" id="KW-0830">Ubiquinone</keyword>
<sequence length="443" mass="49371">MFYTLLSVLEVLLVVVPSLMVVAFITLAERKTMASMQRRIGPNFVGQYGLLQAFADALKLILKEYVSPTQANFLLFFLGPAKKLVFNCKINLMKKYGPGLVISNYNLGILFMLAVSSLATYGILLAGLKIALRSTAQLISYELVLSSALLIVIMFTNSLNLSVIVESQNPIWFILPLFPVFLIFFIGTLAETNRAPMDLDILESELVSGFMTEHASAVFVFFFLAEYASIVLMSALTSILFLGGYLLPFNSLIGPIDNGLLSGLLSGITLGVKTCMIIFGFIWVRASFPRIRYDQLMTVCWTVLLPLVFAFIFLVPCIIVALDAIPTNISVLFFPGLFVANKKGLNNIKPNPADSSTLYLPVEIAKTYFNLNEQSTINLIKKDINKLAGVYAFKYNITGKMYIGSSTNLWQRFKEHLNNRSSNIHLQRAFEKHGLEQFSFSIL</sequence>
<feature type="transmembrane region" description="Helical" evidence="8">
    <location>
        <begin position="105"/>
        <end position="126"/>
    </location>
</feature>
<dbReference type="PROSITE" id="PS50164">
    <property type="entry name" value="GIY_YIG"/>
    <property type="match status" value="1"/>
</dbReference>
<reference evidence="10" key="1">
    <citation type="journal article" name="Front. Microbiol.">
        <title>The 287,403 bp Mitochondrial Genome of Ectomycorrhizal Fungus Tuber calosporum Reveals Intron Expansion, tRNA Loss, and Gene Rearrangement.</title>
        <authorList>
            <person name="Li X."/>
            <person name="Li L."/>
            <person name="Bao Z."/>
            <person name="Tu W."/>
            <person name="He X."/>
            <person name="Zhang B."/>
            <person name="Ye L."/>
            <person name="Wang X."/>
            <person name="Li Q."/>
        </authorList>
    </citation>
    <scope>NUCLEOTIDE SEQUENCE</scope>
</reference>
<evidence type="ECO:0000259" key="9">
    <source>
        <dbReference type="PROSITE" id="PS50164"/>
    </source>
</evidence>
<feature type="transmembrane region" description="Helical" evidence="8">
    <location>
        <begin position="6"/>
        <end position="28"/>
    </location>
</feature>
<dbReference type="InterPro" id="IPR035901">
    <property type="entry name" value="GIY-YIG_endonuc_sf"/>
</dbReference>
<protein>
    <recommendedName>
        <fullName evidence="7">NADH-ubiquinone oxidoreductase chain 1</fullName>
        <ecNumber evidence="7">7.1.1.2</ecNumber>
    </recommendedName>
</protein>
<evidence type="ECO:0000256" key="4">
    <source>
        <dbReference type="ARBA" id="ARBA00022989"/>
    </source>
</evidence>
<dbReference type="HAMAP" id="MF_01350">
    <property type="entry name" value="NDH1_NuoH"/>
    <property type="match status" value="1"/>
</dbReference>
<dbReference type="InterPro" id="IPR018086">
    <property type="entry name" value="NADH_UbQ_OxRdtase_su1_CS"/>
</dbReference>
<keyword evidence="6" id="KW-0520">NAD</keyword>
<proteinExistence type="inferred from homology"/>
<feature type="transmembrane region" description="Helical" evidence="8">
    <location>
        <begin position="296"/>
        <end position="322"/>
    </location>
</feature>
<evidence type="ECO:0000313" key="10">
    <source>
        <dbReference type="EMBL" id="QOW39566.1"/>
    </source>
</evidence>
<dbReference type="InterPro" id="IPR000305">
    <property type="entry name" value="GIY-YIG_endonuc"/>
</dbReference>
<feature type="transmembrane region" description="Helical" evidence="8">
    <location>
        <begin position="259"/>
        <end position="284"/>
    </location>
</feature>
<dbReference type="GO" id="GO:0005743">
    <property type="term" value="C:mitochondrial inner membrane"/>
    <property type="evidence" value="ECO:0007669"/>
    <property type="project" value="UniProtKB-SubCell"/>
</dbReference>
<evidence type="ECO:0000256" key="1">
    <source>
        <dbReference type="ARBA" id="ARBA00004141"/>
    </source>
</evidence>
<dbReference type="EC" id="7.1.1.2" evidence="7"/>
<evidence type="ECO:0000256" key="8">
    <source>
        <dbReference type="SAM" id="Phobius"/>
    </source>
</evidence>
<comment type="similarity">
    <text evidence="2 6">Belongs to the complex I subunit 1 family.</text>
</comment>
<dbReference type="InterPro" id="IPR001694">
    <property type="entry name" value="NADH_UbQ_OxRdtase_su1/FPO"/>
</dbReference>
<comment type="catalytic activity">
    <reaction evidence="7">
        <text>a ubiquinone + NADH + 5 H(+)(in) = a ubiquinol + NAD(+) + 4 H(+)(out)</text>
        <dbReference type="Rhea" id="RHEA:29091"/>
        <dbReference type="Rhea" id="RHEA-COMP:9565"/>
        <dbReference type="Rhea" id="RHEA-COMP:9566"/>
        <dbReference type="ChEBI" id="CHEBI:15378"/>
        <dbReference type="ChEBI" id="CHEBI:16389"/>
        <dbReference type="ChEBI" id="CHEBI:17976"/>
        <dbReference type="ChEBI" id="CHEBI:57540"/>
        <dbReference type="ChEBI" id="CHEBI:57945"/>
        <dbReference type="EC" id="7.1.1.2"/>
    </reaction>
</comment>
<keyword evidence="7 10" id="KW-0496">Mitochondrion</keyword>
<dbReference type="Pfam" id="PF01541">
    <property type="entry name" value="GIY-YIG"/>
    <property type="match status" value="1"/>
</dbReference>
<evidence type="ECO:0000256" key="7">
    <source>
        <dbReference type="RuleBase" id="RU000473"/>
    </source>
</evidence>
<organism evidence="10">
    <name type="scientific">Tuber calosporum</name>
    <dbReference type="NCBI Taxonomy" id="1894963"/>
    <lineage>
        <taxon>Eukaryota</taxon>
        <taxon>Fungi</taxon>
        <taxon>Dikarya</taxon>
        <taxon>Ascomycota</taxon>
        <taxon>Pezizomycotina</taxon>
        <taxon>Pezizomycetes</taxon>
        <taxon>Pezizales</taxon>
        <taxon>Tuberaceae</taxon>
        <taxon>Tuber</taxon>
    </lineage>
</organism>
<keyword evidence="5 8" id="KW-0472">Membrane</keyword>
<dbReference type="GO" id="GO:0003954">
    <property type="term" value="F:NADH dehydrogenase activity"/>
    <property type="evidence" value="ECO:0007669"/>
    <property type="project" value="TreeGrafter"/>
</dbReference>
<evidence type="ECO:0000256" key="5">
    <source>
        <dbReference type="ARBA" id="ARBA00023136"/>
    </source>
</evidence>
<gene>
    <name evidence="10" type="primary">nad1</name>
</gene>
<name>A0A7S6VJ34_9PEZI</name>
<dbReference type="EMBL" id="MT028548">
    <property type="protein sequence ID" value="QOW39566.1"/>
    <property type="molecule type" value="Genomic_DNA"/>
</dbReference>
<dbReference type="AlphaFoldDB" id="A0A7S6VJ34"/>
<comment type="subcellular location">
    <subcellularLocation>
        <location evidence="1">Membrane</location>
        <topology evidence="1">Multi-pass membrane protein</topology>
    </subcellularLocation>
    <subcellularLocation>
        <location evidence="6">Mitochondrion inner membrane</location>
        <topology evidence="6">Multi-pass membrane protein</topology>
    </subcellularLocation>
</comment>
<evidence type="ECO:0000256" key="3">
    <source>
        <dbReference type="ARBA" id="ARBA00022692"/>
    </source>
</evidence>
<dbReference type="NCBIfam" id="TIGR01453">
    <property type="entry name" value="grpIintron_endo"/>
    <property type="match status" value="1"/>
</dbReference>
<evidence type="ECO:0000256" key="2">
    <source>
        <dbReference type="ARBA" id="ARBA00010535"/>
    </source>
</evidence>
<geneLocation type="mitochondrion" evidence="10"/>
<feature type="transmembrane region" description="Helical" evidence="8">
    <location>
        <begin position="218"/>
        <end position="247"/>
    </location>
</feature>
<keyword evidence="4 8" id="KW-1133">Transmembrane helix</keyword>
<accession>A0A7S6VJ34</accession>
<dbReference type="Pfam" id="PF00146">
    <property type="entry name" value="NADHdh"/>
    <property type="match status" value="1"/>
</dbReference>
<dbReference type="PANTHER" id="PTHR11432:SF3">
    <property type="entry name" value="NADH-UBIQUINONE OXIDOREDUCTASE CHAIN 1"/>
    <property type="match status" value="1"/>
</dbReference>
<feature type="domain" description="GIY-YIG" evidence="9">
    <location>
        <begin position="386"/>
        <end position="443"/>
    </location>
</feature>
<feature type="transmembrane region" description="Helical" evidence="8">
    <location>
        <begin position="171"/>
        <end position="190"/>
    </location>
</feature>
<dbReference type="GO" id="GO:0008137">
    <property type="term" value="F:NADH dehydrogenase (ubiquinone) activity"/>
    <property type="evidence" value="ECO:0007669"/>
    <property type="project" value="UniProtKB-EC"/>
</dbReference>
<dbReference type="GO" id="GO:0009060">
    <property type="term" value="P:aerobic respiration"/>
    <property type="evidence" value="ECO:0007669"/>
    <property type="project" value="TreeGrafter"/>
</dbReference>
<dbReference type="PANTHER" id="PTHR11432">
    <property type="entry name" value="NADH DEHYDROGENASE SUBUNIT 1"/>
    <property type="match status" value="1"/>
</dbReference>
<dbReference type="GO" id="GO:0004519">
    <property type="term" value="F:endonuclease activity"/>
    <property type="evidence" value="ECO:0007669"/>
    <property type="project" value="InterPro"/>
</dbReference>
<evidence type="ECO:0000256" key="6">
    <source>
        <dbReference type="RuleBase" id="RU000471"/>
    </source>
</evidence>
<dbReference type="RefSeq" id="YP_010033061.1">
    <property type="nucleotide sequence ID" value="NC_053885.1"/>
</dbReference>
<keyword evidence="3 6" id="KW-0812">Transmembrane</keyword>
<dbReference type="SUPFAM" id="SSF82771">
    <property type="entry name" value="GIY-YIG endonuclease"/>
    <property type="match status" value="1"/>
</dbReference>
<dbReference type="InterPro" id="IPR006350">
    <property type="entry name" value="Intron_endoG1"/>
</dbReference>
<dbReference type="PROSITE" id="PS00667">
    <property type="entry name" value="COMPLEX1_ND1_1"/>
    <property type="match status" value="1"/>
</dbReference>
<feature type="transmembrane region" description="Helical" evidence="8">
    <location>
        <begin position="138"/>
        <end position="159"/>
    </location>
</feature>